<reference evidence="1" key="1">
    <citation type="submission" date="2021-03" db="EMBL/GenBank/DDBJ databases">
        <title>Chromosome level genome of the anhydrobiotic midge Polypedilum vanderplanki.</title>
        <authorList>
            <person name="Yoshida Y."/>
            <person name="Kikawada T."/>
            <person name="Gusev O."/>
        </authorList>
    </citation>
    <scope>NUCLEOTIDE SEQUENCE</scope>
    <source>
        <strain evidence="1">NIAS01</strain>
        <tissue evidence="1">Whole body or cell culture</tissue>
    </source>
</reference>
<evidence type="ECO:0000313" key="2">
    <source>
        <dbReference type="Proteomes" id="UP001107558"/>
    </source>
</evidence>
<dbReference type="GO" id="GO:0008276">
    <property type="term" value="F:protein methyltransferase activity"/>
    <property type="evidence" value="ECO:0007669"/>
    <property type="project" value="InterPro"/>
</dbReference>
<organism evidence="1 2">
    <name type="scientific">Polypedilum vanderplanki</name>
    <name type="common">Sleeping chironomid midge</name>
    <dbReference type="NCBI Taxonomy" id="319348"/>
    <lineage>
        <taxon>Eukaryota</taxon>
        <taxon>Metazoa</taxon>
        <taxon>Ecdysozoa</taxon>
        <taxon>Arthropoda</taxon>
        <taxon>Hexapoda</taxon>
        <taxon>Insecta</taxon>
        <taxon>Pterygota</taxon>
        <taxon>Neoptera</taxon>
        <taxon>Endopterygota</taxon>
        <taxon>Diptera</taxon>
        <taxon>Nematocera</taxon>
        <taxon>Chironomoidea</taxon>
        <taxon>Chironomidae</taxon>
        <taxon>Chironominae</taxon>
        <taxon>Polypedilum</taxon>
        <taxon>Polypedilum</taxon>
    </lineage>
</organism>
<dbReference type="SUPFAM" id="SSF53335">
    <property type="entry name" value="S-adenosyl-L-methionine-dependent methyltransferases"/>
    <property type="match status" value="1"/>
</dbReference>
<gene>
    <name evidence="1" type="ORF">PVAND_008289</name>
</gene>
<sequence length="272" mass="31677">MEVKSEIFREYDYSSVSITNGNVISKYRFNMPTIERDEKPLEYDNENDLVVQRKRNEIIEIEHKKSSKLSEVGLQLWRGAFLLNDFILSTQHLFNDKIVLELGSGVGITSIVASIVAKKVLCTDINIAGILDLIKRNLKLNSHYQRTKNNIEVHELDFFAEKWSDQLELAIKDVDICLAADVIYENDITNGLIKSILKLFNKSKKLKEMYMALEKRYVFTDKVLAPMYECFIRMFSQQTAGILKISECPTDFPQYFEYDRCKELVLFRITKI</sequence>
<proteinExistence type="predicted"/>
<evidence type="ECO:0000313" key="1">
    <source>
        <dbReference type="EMBL" id="KAG5678633.1"/>
    </source>
</evidence>
<dbReference type="InterPro" id="IPR038899">
    <property type="entry name" value="METTL22"/>
</dbReference>
<keyword evidence="2" id="KW-1185">Reference proteome</keyword>
<dbReference type="CDD" id="cd02440">
    <property type="entry name" value="AdoMet_MTases"/>
    <property type="match status" value="1"/>
</dbReference>
<dbReference type="EMBL" id="JADBJN010000002">
    <property type="protein sequence ID" value="KAG5678633.1"/>
    <property type="molecule type" value="Genomic_DNA"/>
</dbReference>
<dbReference type="Proteomes" id="UP001107558">
    <property type="component" value="Chromosome 2"/>
</dbReference>
<name>A0A9J6C966_POLVA</name>
<dbReference type="AlphaFoldDB" id="A0A9J6C966"/>
<dbReference type="OrthoDB" id="46564at2759"/>
<comment type="caution">
    <text evidence="1">The sequence shown here is derived from an EMBL/GenBank/DDBJ whole genome shotgun (WGS) entry which is preliminary data.</text>
</comment>
<dbReference type="PANTHER" id="PTHR23108:SF0">
    <property type="entry name" value="METHYLTRANSFERASE-LIKE PROTEIN 22"/>
    <property type="match status" value="1"/>
</dbReference>
<dbReference type="InterPro" id="IPR029063">
    <property type="entry name" value="SAM-dependent_MTases_sf"/>
</dbReference>
<dbReference type="InterPro" id="IPR019410">
    <property type="entry name" value="Methyltransf_16"/>
</dbReference>
<evidence type="ECO:0008006" key="3">
    <source>
        <dbReference type="Google" id="ProtNLM"/>
    </source>
</evidence>
<protein>
    <recommendedName>
        <fullName evidence="3">Methyltransferase-like protein 22</fullName>
    </recommendedName>
</protein>
<dbReference type="Gene3D" id="3.40.50.150">
    <property type="entry name" value="Vaccinia Virus protein VP39"/>
    <property type="match status" value="1"/>
</dbReference>
<dbReference type="GO" id="GO:0005634">
    <property type="term" value="C:nucleus"/>
    <property type="evidence" value="ECO:0007669"/>
    <property type="project" value="TreeGrafter"/>
</dbReference>
<dbReference type="Pfam" id="PF10294">
    <property type="entry name" value="Methyltransf_16"/>
    <property type="match status" value="1"/>
</dbReference>
<dbReference type="PANTHER" id="PTHR23108">
    <property type="entry name" value="METHYLTRANSFERASE-RELATED"/>
    <property type="match status" value="1"/>
</dbReference>
<accession>A0A9J6C966</accession>